<evidence type="ECO:0000313" key="1">
    <source>
        <dbReference type="EMBL" id="CAE7230584.1"/>
    </source>
</evidence>
<proteinExistence type="predicted"/>
<reference evidence="1" key="1">
    <citation type="submission" date="2021-02" db="EMBL/GenBank/DDBJ databases">
        <authorList>
            <person name="Dougan E. K."/>
            <person name="Rhodes N."/>
            <person name="Thang M."/>
            <person name="Chan C."/>
        </authorList>
    </citation>
    <scope>NUCLEOTIDE SEQUENCE</scope>
</reference>
<accession>A0A812KLV4</accession>
<dbReference type="OrthoDB" id="10271428at2759"/>
<sequence length="260" mass="28201">MVILGLLTGHWGACGIGLIIFVVGNNARCSLQVSELTCYVALSGCAGSLDALDFLQRLLQGHYITFAFPFADNLALNLEVFSVWMAPVAEILGARTAWGCYLNPSMLFETPSSQVMSMSSQYAQPMFHPGQLAAAHFRTMPSRPPDPMRTRMPGGVWGEMASMMPGWPGAMAMDVGRMQPFGSSSTEEQRVQIYGLDTEGYASSSRDRPHGFHSNKRRNDIDVLCTGCGDAVPAGEGWLGTGVFHGQVYCSSCWAKWTAP</sequence>
<gene>
    <name evidence="1" type="ORF">SNEC2469_LOCUS3535</name>
</gene>
<dbReference type="AlphaFoldDB" id="A0A812KLV4"/>
<dbReference type="Proteomes" id="UP000601435">
    <property type="component" value="Unassembled WGS sequence"/>
</dbReference>
<protein>
    <submittedName>
        <fullName evidence="1">Uncharacterized protein</fullName>
    </submittedName>
</protein>
<comment type="caution">
    <text evidence="1">The sequence shown here is derived from an EMBL/GenBank/DDBJ whole genome shotgun (WGS) entry which is preliminary data.</text>
</comment>
<name>A0A812KLV4_9DINO</name>
<keyword evidence="2" id="KW-1185">Reference proteome</keyword>
<dbReference type="EMBL" id="CAJNJA010007919">
    <property type="protein sequence ID" value="CAE7230584.1"/>
    <property type="molecule type" value="Genomic_DNA"/>
</dbReference>
<evidence type="ECO:0000313" key="2">
    <source>
        <dbReference type="Proteomes" id="UP000601435"/>
    </source>
</evidence>
<organism evidence="1 2">
    <name type="scientific">Symbiodinium necroappetens</name>
    <dbReference type="NCBI Taxonomy" id="1628268"/>
    <lineage>
        <taxon>Eukaryota</taxon>
        <taxon>Sar</taxon>
        <taxon>Alveolata</taxon>
        <taxon>Dinophyceae</taxon>
        <taxon>Suessiales</taxon>
        <taxon>Symbiodiniaceae</taxon>
        <taxon>Symbiodinium</taxon>
    </lineage>
</organism>